<comment type="subcellular location">
    <subcellularLocation>
        <location evidence="2">Chromosome</location>
    </subcellularLocation>
    <subcellularLocation>
        <location evidence="3">Nucleus</location>
        <location evidence="3">Nucleolus</location>
    </subcellularLocation>
</comment>
<evidence type="ECO:0000256" key="1">
    <source>
        <dbReference type="ARBA" id="ARBA00004090"/>
    </source>
</evidence>
<dbReference type="Proteomes" id="UP000515204">
    <property type="component" value="Unplaced"/>
</dbReference>
<dbReference type="AlphaFoldDB" id="A0A6P3X222"/>
<evidence type="ECO:0000256" key="4">
    <source>
        <dbReference type="ARBA" id="ARBA00007869"/>
    </source>
</evidence>
<dbReference type="PANTHER" id="PTHR13557:SF1">
    <property type="entry name" value="COILED-COIL DOMAIN-CONTAINING PROTEIN 86"/>
    <property type="match status" value="1"/>
</dbReference>
<evidence type="ECO:0000256" key="11">
    <source>
        <dbReference type="ARBA" id="ARBA00023054"/>
    </source>
</evidence>
<name>A0A6P3X222_DINQU</name>
<evidence type="ECO:0000256" key="12">
    <source>
        <dbReference type="ARBA" id="ARBA00023242"/>
    </source>
</evidence>
<feature type="compositionally biased region" description="Basic and acidic residues" evidence="14">
    <location>
        <begin position="95"/>
        <end position="113"/>
    </location>
</feature>
<keyword evidence="12" id="KW-0539">Nucleus</keyword>
<organism evidence="15 16">
    <name type="scientific">Dinoponera quadriceps</name>
    <name type="common">South American ant</name>
    <dbReference type="NCBI Taxonomy" id="609295"/>
    <lineage>
        <taxon>Eukaryota</taxon>
        <taxon>Metazoa</taxon>
        <taxon>Ecdysozoa</taxon>
        <taxon>Arthropoda</taxon>
        <taxon>Hexapoda</taxon>
        <taxon>Insecta</taxon>
        <taxon>Pterygota</taxon>
        <taxon>Neoptera</taxon>
        <taxon>Endopterygota</taxon>
        <taxon>Hymenoptera</taxon>
        <taxon>Apocrita</taxon>
        <taxon>Aculeata</taxon>
        <taxon>Formicoidea</taxon>
        <taxon>Formicidae</taxon>
        <taxon>Ponerinae</taxon>
        <taxon>Ponerini</taxon>
        <taxon>Dinoponera</taxon>
    </lineage>
</organism>
<dbReference type="KEGG" id="dqu:106743001"/>
<comment type="function">
    <text evidence="13">Required for proper chromosome segregation during mitosis and error-free mitotic progression.</text>
</comment>
<dbReference type="InterPro" id="IPR026570">
    <property type="entry name" value="CCDC86"/>
</dbReference>
<evidence type="ECO:0000256" key="7">
    <source>
        <dbReference type="ARBA" id="ARBA00022517"/>
    </source>
</evidence>
<comment type="function">
    <text evidence="1">Involved in nucleolar integrity and required for processing of the pre-rRNA for the 60S ribosome subunit.</text>
</comment>
<dbReference type="OrthoDB" id="277961at2759"/>
<dbReference type="RefSeq" id="XP_014471919.1">
    <property type="nucleotide sequence ID" value="XM_014616433.1"/>
</dbReference>
<evidence type="ECO:0000256" key="2">
    <source>
        <dbReference type="ARBA" id="ARBA00004286"/>
    </source>
</evidence>
<evidence type="ECO:0000313" key="16">
    <source>
        <dbReference type="RefSeq" id="XP_014471919.1"/>
    </source>
</evidence>
<evidence type="ECO:0000313" key="15">
    <source>
        <dbReference type="Proteomes" id="UP000515204"/>
    </source>
</evidence>
<dbReference type="GeneID" id="106743001"/>
<evidence type="ECO:0000256" key="14">
    <source>
        <dbReference type="SAM" id="MobiDB-lite"/>
    </source>
</evidence>
<reference evidence="16" key="1">
    <citation type="submission" date="2025-08" db="UniProtKB">
        <authorList>
            <consortium name="RefSeq"/>
        </authorList>
    </citation>
    <scope>IDENTIFICATION</scope>
</reference>
<keyword evidence="6" id="KW-0158">Chromosome</keyword>
<keyword evidence="7" id="KW-0690">Ribosome biogenesis</keyword>
<keyword evidence="15" id="KW-1185">Reference proteome</keyword>
<dbReference type="InterPro" id="IPR005579">
    <property type="entry name" value="Cgr1-like"/>
</dbReference>
<evidence type="ECO:0000256" key="6">
    <source>
        <dbReference type="ARBA" id="ARBA00022454"/>
    </source>
</evidence>
<proteinExistence type="inferred from homology"/>
<dbReference type="GO" id="GO:0005730">
    <property type="term" value="C:nucleolus"/>
    <property type="evidence" value="ECO:0007669"/>
    <property type="project" value="UniProtKB-SubCell"/>
</dbReference>
<keyword evidence="10" id="KW-0164">Citrullination</keyword>
<evidence type="ECO:0000256" key="10">
    <source>
        <dbReference type="ARBA" id="ARBA00022934"/>
    </source>
</evidence>
<evidence type="ECO:0000256" key="9">
    <source>
        <dbReference type="ARBA" id="ARBA00022553"/>
    </source>
</evidence>
<accession>A0A6P3X222</accession>
<evidence type="ECO:0000256" key="3">
    <source>
        <dbReference type="ARBA" id="ARBA00004604"/>
    </source>
</evidence>
<dbReference type="GO" id="GO:0005694">
    <property type="term" value="C:chromosome"/>
    <property type="evidence" value="ECO:0007669"/>
    <property type="project" value="UniProtKB-SubCell"/>
</dbReference>
<feature type="region of interest" description="Disordered" evidence="14">
    <location>
        <begin position="1"/>
        <end position="64"/>
    </location>
</feature>
<keyword evidence="8" id="KW-0698">rRNA processing</keyword>
<feature type="region of interest" description="Disordered" evidence="14">
    <location>
        <begin position="95"/>
        <end position="132"/>
    </location>
</feature>
<keyword evidence="11" id="KW-0175">Coiled coil</keyword>
<evidence type="ECO:0000256" key="13">
    <source>
        <dbReference type="ARBA" id="ARBA00093307"/>
    </source>
</evidence>
<gene>
    <name evidence="16" type="primary">LOC106743001</name>
</gene>
<keyword evidence="9" id="KW-0597">Phosphoprotein</keyword>
<feature type="compositionally biased region" description="Basic and acidic residues" evidence="14">
    <location>
        <begin position="122"/>
        <end position="132"/>
    </location>
</feature>
<protein>
    <recommendedName>
        <fullName evidence="5">Coiled-coil domain-containing protein 86</fullName>
    </recommendedName>
</protein>
<dbReference type="Pfam" id="PF03879">
    <property type="entry name" value="Cgr1"/>
    <property type="match status" value="1"/>
</dbReference>
<dbReference type="PANTHER" id="PTHR13557">
    <property type="entry name" value="COILED-COIL DOMAIN-CONTAINING PROTEIN 86"/>
    <property type="match status" value="1"/>
</dbReference>
<comment type="similarity">
    <text evidence="4">Belongs to the CGR1 family.</text>
</comment>
<sequence>MTMTDTNEERLPRMSDVTSSNVDSVQKEASVMHQRHVSEQISPKNEREKLYVPRGKPKSGRIWKEQKTKFSSIIKTRGIRSSLAEKQKLRQDLKRVKEMSRAIKAQKQEEKEGKKQRRRENLKRAEENRKKSEVVQVITNTAKIKRMKKKQLRMIEKRDTIKV</sequence>
<evidence type="ECO:0000256" key="5">
    <source>
        <dbReference type="ARBA" id="ARBA00016738"/>
    </source>
</evidence>
<dbReference type="GO" id="GO:0006364">
    <property type="term" value="P:rRNA processing"/>
    <property type="evidence" value="ECO:0007669"/>
    <property type="project" value="UniProtKB-KW"/>
</dbReference>
<evidence type="ECO:0000256" key="8">
    <source>
        <dbReference type="ARBA" id="ARBA00022552"/>
    </source>
</evidence>